<name>A0AAD9EG91_9PEZI</name>
<dbReference type="Proteomes" id="UP001243330">
    <property type="component" value="Unassembled WGS sequence"/>
</dbReference>
<protein>
    <submittedName>
        <fullName evidence="2">Uncharacterized protein</fullName>
    </submittedName>
</protein>
<evidence type="ECO:0000256" key="1">
    <source>
        <dbReference type="SAM" id="MobiDB-lite"/>
    </source>
</evidence>
<proteinExistence type="predicted"/>
<gene>
    <name evidence="2" type="ORF">CCHR01_10052</name>
</gene>
<dbReference type="EMBL" id="JAQOWY010000206">
    <property type="protein sequence ID" value="KAK1847323.1"/>
    <property type="molecule type" value="Genomic_DNA"/>
</dbReference>
<feature type="region of interest" description="Disordered" evidence="1">
    <location>
        <begin position="28"/>
        <end position="69"/>
    </location>
</feature>
<reference evidence="2" key="1">
    <citation type="submission" date="2023-01" db="EMBL/GenBank/DDBJ databases">
        <title>Colletotrichum chrysophilum M932 genome sequence.</title>
        <authorList>
            <person name="Baroncelli R."/>
        </authorList>
    </citation>
    <scope>NUCLEOTIDE SEQUENCE</scope>
    <source>
        <strain evidence="2">M932</strain>
    </source>
</reference>
<organism evidence="2 3">
    <name type="scientific">Colletotrichum chrysophilum</name>
    <dbReference type="NCBI Taxonomy" id="1836956"/>
    <lineage>
        <taxon>Eukaryota</taxon>
        <taxon>Fungi</taxon>
        <taxon>Dikarya</taxon>
        <taxon>Ascomycota</taxon>
        <taxon>Pezizomycotina</taxon>
        <taxon>Sordariomycetes</taxon>
        <taxon>Hypocreomycetidae</taxon>
        <taxon>Glomerellales</taxon>
        <taxon>Glomerellaceae</taxon>
        <taxon>Colletotrichum</taxon>
        <taxon>Colletotrichum gloeosporioides species complex</taxon>
    </lineage>
</organism>
<keyword evidence="3" id="KW-1185">Reference proteome</keyword>
<feature type="compositionally biased region" description="Polar residues" evidence="1">
    <location>
        <begin position="47"/>
        <end position="65"/>
    </location>
</feature>
<feature type="region of interest" description="Disordered" evidence="1">
    <location>
        <begin position="82"/>
        <end position="108"/>
    </location>
</feature>
<evidence type="ECO:0000313" key="2">
    <source>
        <dbReference type="EMBL" id="KAK1847323.1"/>
    </source>
</evidence>
<comment type="caution">
    <text evidence="2">The sequence shown here is derived from an EMBL/GenBank/DDBJ whole genome shotgun (WGS) entry which is preliminary data.</text>
</comment>
<dbReference type="AlphaFoldDB" id="A0AAD9EG91"/>
<sequence>MSAAGVGILCLFASCNHRSLSLLARHPEKKEHCCSGPPRAPKVPKLPNSSRWIGSPATPTHSVHSNPGLFAAHHGHLRHLTTARQLRQGTSSHATDDSPTPRTVSTSP</sequence>
<accession>A0AAD9EG91</accession>
<evidence type="ECO:0000313" key="3">
    <source>
        <dbReference type="Proteomes" id="UP001243330"/>
    </source>
</evidence>